<protein>
    <recommendedName>
        <fullName evidence="2">U-box domain-containing protein</fullName>
    </recommendedName>
</protein>
<gene>
    <name evidence="3" type="ORF">WJX75_004954</name>
</gene>
<sequence length="228" mass="25071">MACCFLSPLEPRTKSDSMPSHALLEDALHSLMKEQLVRAIGKTLNQPRSLPGSMADGHCPRDNQSHKSAPLLEATAKRSLADNVKERIASGAYTHDPTETAASAPPLQQQESAPAEPAVDVRRRRLSYTGSAPPPPEFFCPISHCLMTEPVTLLNTGITFNRTSIQAWMRTGARTCPVTGQPLQGWIAMEGNEKLRLRIMAWVQEQGINFDLLDNAAVLMHQLYTMGQ</sequence>
<proteinExistence type="predicted"/>
<dbReference type="InterPro" id="IPR003613">
    <property type="entry name" value="Ubox_domain"/>
</dbReference>
<accession>A0ABR2YKW1</accession>
<evidence type="ECO:0000259" key="2">
    <source>
        <dbReference type="PROSITE" id="PS51698"/>
    </source>
</evidence>
<dbReference type="SUPFAM" id="SSF57850">
    <property type="entry name" value="RING/U-box"/>
    <property type="match status" value="1"/>
</dbReference>
<feature type="region of interest" description="Disordered" evidence="1">
    <location>
        <begin position="45"/>
        <end position="68"/>
    </location>
</feature>
<dbReference type="PANTHER" id="PTHR46573">
    <property type="entry name" value="WD REPEAT, SAM AND U-BOX DOMAIN-CONTAINING PROTEIN 1"/>
    <property type="match status" value="1"/>
</dbReference>
<dbReference type="InterPro" id="IPR013083">
    <property type="entry name" value="Znf_RING/FYVE/PHD"/>
</dbReference>
<dbReference type="EMBL" id="JALJOT010000009">
    <property type="protein sequence ID" value="KAK9907505.1"/>
    <property type="molecule type" value="Genomic_DNA"/>
</dbReference>
<feature type="region of interest" description="Disordered" evidence="1">
    <location>
        <begin position="92"/>
        <end position="119"/>
    </location>
</feature>
<dbReference type="Gene3D" id="3.30.40.10">
    <property type="entry name" value="Zinc/RING finger domain, C3HC4 (zinc finger)"/>
    <property type="match status" value="1"/>
</dbReference>
<dbReference type="Proteomes" id="UP001491310">
    <property type="component" value="Unassembled WGS sequence"/>
</dbReference>
<keyword evidence="4" id="KW-1185">Reference proteome</keyword>
<dbReference type="PROSITE" id="PS51698">
    <property type="entry name" value="U_BOX"/>
    <property type="match status" value="1"/>
</dbReference>
<comment type="caution">
    <text evidence="3">The sequence shown here is derived from an EMBL/GenBank/DDBJ whole genome shotgun (WGS) entry which is preliminary data.</text>
</comment>
<evidence type="ECO:0000256" key="1">
    <source>
        <dbReference type="SAM" id="MobiDB-lite"/>
    </source>
</evidence>
<feature type="domain" description="U-box" evidence="2">
    <location>
        <begin position="133"/>
        <end position="209"/>
    </location>
</feature>
<name>A0ABR2YKW1_9CHLO</name>
<reference evidence="3 4" key="1">
    <citation type="journal article" date="2024" name="Nat. Commun.">
        <title>Phylogenomics reveals the evolutionary origins of lichenization in chlorophyte algae.</title>
        <authorList>
            <person name="Puginier C."/>
            <person name="Libourel C."/>
            <person name="Otte J."/>
            <person name="Skaloud P."/>
            <person name="Haon M."/>
            <person name="Grisel S."/>
            <person name="Petersen M."/>
            <person name="Berrin J.G."/>
            <person name="Delaux P.M."/>
            <person name="Dal Grande F."/>
            <person name="Keller J."/>
        </authorList>
    </citation>
    <scope>NUCLEOTIDE SEQUENCE [LARGE SCALE GENOMIC DNA]</scope>
    <source>
        <strain evidence="3 4">SAG 216-7</strain>
    </source>
</reference>
<evidence type="ECO:0000313" key="3">
    <source>
        <dbReference type="EMBL" id="KAK9907505.1"/>
    </source>
</evidence>
<evidence type="ECO:0000313" key="4">
    <source>
        <dbReference type="Proteomes" id="UP001491310"/>
    </source>
</evidence>
<dbReference type="PANTHER" id="PTHR46573:SF1">
    <property type="entry name" value="WD REPEAT, SAM AND U-BOX DOMAIN-CONTAINING PROTEIN 1"/>
    <property type="match status" value="1"/>
</dbReference>
<dbReference type="InterPro" id="IPR052085">
    <property type="entry name" value="WD-SAM-U-box"/>
</dbReference>
<organism evidence="3 4">
    <name type="scientific">Coccomyxa subellipsoidea</name>
    <dbReference type="NCBI Taxonomy" id="248742"/>
    <lineage>
        <taxon>Eukaryota</taxon>
        <taxon>Viridiplantae</taxon>
        <taxon>Chlorophyta</taxon>
        <taxon>core chlorophytes</taxon>
        <taxon>Trebouxiophyceae</taxon>
        <taxon>Trebouxiophyceae incertae sedis</taxon>
        <taxon>Coccomyxaceae</taxon>
        <taxon>Coccomyxa</taxon>
    </lineage>
</organism>
<dbReference type="InterPro" id="IPR045210">
    <property type="entry name" value="RING-Ubox_PUB"/>
</dbReference>
<dbReference type="SMART" id="SM00504">
    <property type="entry name" value="Ubox"/>
    <property type="match status" value="1"/>
</dbReference>
<dbReference type="Pfam" id="PF04564">
    <property type="entry name" value="U-box"/>
    <property type="match status" value="1"/>
</dbReference>
<dbReference type="CDD" id="cd16664">
    <property type="entry name" value="RING-Ubox_PUB"/>
    <property type="match status" value="1"/>
</dbReference>